<dbReference type="Proteomes" id="UP000028980">
    <property type="component" value="Unassembled WGS sequence"/>
</dbReference>
<organism evidence="1 2">
    <name type="scientific">Nonlabens ulvanivorans</name>
    <name type="common">Persicivirga ulvanivorans</name>
    <dbReference type="NCBI Taxonomy" id="906888"/>
    <lineage>
        <taxon>Bacteria</taxon>
        <taxon>Pseudomonadati</taxon>
        <taxon>Bacteroidota</taxon>
        <taxon>Flavobacteriia</taxon>
        <taxon>Flavobacteriales</taxon>
        <taxon>Flavobacteriaceae</taxon>
        <taxon>Nonlabens</taxon>
    </lineage>
</organism>
<proteinExistence type="predicted"/>
<comment type="caution">
    <text evidence="1">The sequence shown here is derived from an EMBL/GenBank/DDBJ whole genome shotgun (WGS) entry which is preliminary data.</text>
</comment>
<gene>
    <name evidence="1" type="ORF">JCM19296_2537</name>
</gene>
<name>A0A081DDD7_NONUL</name>
<reference evidence="1 2" key="1">
    <citation type="journal article" date="2014" name="Genome Announc.">
        <title>Draft Genome Sequences of Marine Flavobacterium Nonlabens Strains NR17, NR24, NR27, NR32, NR33, and Ara13.</title>
        <authorList>
            <person name="Nakanishi M."/>
            <person name="Meirelles P."/>
            <person name="Suzuki R."/>
            <person name="Takatani N."/>
            <person name="Mino S."/>
            <person name="Suda W."/>
            <person name="Oshima K."/>
            <person name="Hattori M."/>
            <person name="Ohkuma M."/>
            <person name="Hosokawa M."/>
            <person name="Miyashita K."/>
            <person name="Thompson F.L."/>
            <person name="Niwa A."/>
            <person name="Sawabe T."/>
            <person name="Sawabe T."/>
        </authorList>
    </citation>
    <scope>NUCLEOTIDE SEQUENCE [LARGE SCALE GENOMIC DNA]</scope>
    <source>
        <strain evidence="2">JCM19296</strain>
    </source>
</reference>
<dbReference type="AlphaFoldDB" id="A0A081DDD7"/>
<evidence type="ECO:0000313" key="1">
    <source>
        <dbReference type="EMBL" id="GAK76933.1"/>
    </source>
</evidence>
<accession>A0A081DDD7</accession>
<sequence>MLENNELQLVCTEGCAWETLSFTLSNNENDRMVNAYGLNVIENQDTNPNKGLALFLFSVQKSGNGLQLKGIKGTRWTDLNFSLRKDKPASVDNAGVTL</sequence>
<evidence type="ECO:0000313" key="2">
    <source>
        <dbReference type="Proteomes" id="UP000028980"/>
    </source>
</evidence>
<dbReference type="EMBL" id="BBLG01000006">
    <property type="protein sequence ID" value="GAK76933.1"/>
    <property type="molecule type" value="Genomic_DNA"/>
</dbReference>
<protein>
    <submittedName>
        <fullName evidence="1">Uncharacterized protein</fullName>
    </submittedName>
</protein>